<dbReference type="SUPFAM" id="SSF63829">
    <property type="entry name" value="Calcium-dependent phosphotriesterase"/>
    <property type="match status" value="1"/>
</dbReference>
<dbReference type="PANTHER" id="PTHR35580">
    <property type="entry name" value="CELL SURFACE GLYCOPROTEIN (S-LAYER PROTEIN)-LIKE PROTEIN"/>
    <property type="match status" value="1"/>
</dbReference>
<evidence type="ECO:0000313" key="2">
    <source>
        <dbReference type="Proteomes" id="UP000319619"/>
    </source>
</evidence>
<evidence type="ECO:0000313" key="1">
    <source>
        <dbReference type="EMBL" id="TKJ41267.1"/>
    </source>
</evidence>
<name>A0A532V2P7_UNCL8</name>
<protein>
    <recommendedName>
        <fullName evidence="3">Secretion system C-terminal sorting domain-containing protein</fullName>
    </recommendedName>
</protein>
<sequence>MNLLIHTSQRLFFAFLFITIIASMANSDVWEHWVVNYNSHDNYDDQVSAIAVDSLSNVYLAGYTEQNGEPLDMVTIKYSSAGVQQWVAVYDGSGQRSDKANAIAIDDAGHVYIAGYSTSGELNRDIVLIRYSQDGQLQWVSRFDGAGAGDDEAASIQLDDAGNIYLTGYSVGLDTGSDITTIKYNPSGTSIWTANYHGQGNGDDFGKALSLDDSGNVYVTGYSFGDGTGYDYVTIKYNNDGEEQWVASYNGTGNDYDEAVAIAIDADYNVIVTGYSEGLWVYEDYTTVKYDAQGGELWVARYDGPSNWTDIAKSLVLDQNGNIYVTGYSYVQFSEYDYTTIKYSSSGSQEWIQSYNGQSNGDDRAQDIAIDFEGNIYVTGYTNTYVAGADYTTIKYSSAGSTLWESIYNDPDDSEDQAVCITLDEIGDVYVSGFVQNSEDNNDITTIKYSQTPPEIILTLDPTSTIIFPPTGGTLTYSITIENMGSYHEVADIWTDVTIPLGVVYGPVLGPVYDFIIPLGSALSRERQLQIPLIIPAGTYTMNGYAGIYDVLNPVIFSEDHFDFYKEEAGSTSTGEVWFVDSELAPSSVISLSSDTTPDENIFLNNTPNPFNPRTVISFELRVASYVTLEVFDINGRAILVGERHASPLQSTWYPSGSHHIPFDGSSLSSGIYIYRLAVNGEIYTRKMMLLK</sequence>
<dbReference type="EMBL" id="NJBN01000003">
    <property type="protein sequence ID" value="TKJ41267.1"/>
    <property type="molecule type" value="Genomic_DNA"/>
</dbReference>
<dbReference type="NCBIfam" id="TIGR04183">
    <property type="entry name" value="Por_Secre_tail"/>
    <property type="match status" value="1"/>
</dbReference>
<evidence type="ECO:0008006" key="3">
    <source>
        <dbReference type="Google" id="ProtNLM"/>
    </source>
</evidence>
<dbReference type="Gene3D" id="2.60.40.3880">
    <property type="match status" value="1"/>
</dbReference>
<proteinExistence type="predicted"/>
<gene>
    <name evidence="1" type="ORF">CEE37_06260</name>
</gene>
<dbReference type="NCBIfam" id="TIGR02608">
    <property type="entry name" value="delta_60_rpt"/>
    <property type="match status" value="5"/>
</dbReference>
<dbReference type="Pfam" id="PF06739">
    <property type="entry name" value="SBBP"/>
    <property type="match status" value="3"/>
</dbReference>
<dbReference type="Proteomes" id="UP000319619">
    <property type="component" value="Unassembled WGS sequence"/>
</dbReference>
<dbReference type="InterPro" id="IPR026444">
    <property type="entry name" value="Secre_tail"/>
</dbReference>
<reference evidence="1 2" key="1">
    <citation type="submission" date="2017-06" db="EMBL/GenBank/DDBJ databases">
        <title>Novel microbial phyla capable of carbon fixation and sulfur reduction in deep-sea sediments.</title>
        <authorList>
            <person name="Huang J."/>
            <person name="Baker B."/>
            <person name="Wang Y."/>
        </authorList>
    </citation>
    <scope>NUCLEOTIDE SEQUENCE [LARGE SCALE GENOMIC DNA]</scope>
    <source>
        <strain evidence="1">B3_LCP</strain>
    </source>
</reference>
<dbReference type="SUPFAM" id="SSF101898">
    <property type="entry name" value="NHL repeat"/>
    <property type="match status" value="1"/>
</dbReference>
<accession>A0A532V2P7</accession>
<comment type="caution">
    <text evidence="1">The sequence shown here is derived from an EMBL/GenBank/DDBJ whole genome shotgun (WGS) entry which is preliminary data.</text>
</comment>
<dbReference type="AlphaFoldDB" id="A0A532V2P7"/>
<dbReference type="InterPro" id="IPR013431">
    <property type="entry name" value="Delta_60_rpt"/>
</dbReference>
<dbReference type="InterPro" id="IPR010620">
    <property type="entry name" value="SBBP_repeat"/>
</dbReference>
<dbReference type="InterPro" id="IPR052918">
    <property type="entry name" value="Motility_Chemotaxis_Reg"/>
</dbReference>
<dbReference type="PANTHER" id="PTHR35580:SF1">
    <property type="entry name" value="PHYTASE-LIKE DOMAIN-CONTAINING PROTEIN"/>
    <property type="match status" value="1"/>
</dbReference>
<organism evidence="1 2">
    <name type="scientific">candidate division LCP-89 bacterium B3_LCP</name>
    <dbReference type="NCBI Taxonomy" id="2012998"/>
    <lineage>
        <taxon>Bacteria</taxon>
        <taxon>Pseudomonadati</taxon>
        <taxon>Bacteria division LCP-89</taxon>
    </lineage>
</organism>